<dbReference type="RefSeq" id="WP_219996286.1">
    <property type="nucleotide sequence ID" value="NZ_BAAAOR010000048.1"/>
</dbReference>
<organism evidence="3 4">
    <name type="scientific">Nocardioides humi</name>
    <dbReference type="NCBI Taxonomy" id="449461"/>
    <lineage>
        <taxon>Bacteria</taxon>
        <taxon>Bacillati</taxon>
        <taxon>Actinomycetota</taxon>
        <taxon>Actinomycetes</taxon>
        <taxon>Propionibacteriales</taxon>
        <taxon>Nocardioidaceae</taxon>
        <taxon>Nocardioides</taxon>
    </lineage>
</organism>
<dbReference type="Pfam" id="PF03861">
    <property type="entry name" value="ANTAR"/>
    <property type="match status" value="1"/>
</dbReference>
<gene>
    <name evidence="3" type="ORF">GCM10009788_57530</name>
</gene>
<reference evidence="3 4" key="1">
    <citation type="journal article" date="2019" name="Int. J. Syst. Evol. Microbiol.">
        <title>The Global Catalogue of Microorganisms (GCM) 10K type strain sequencing project: providing services to taxonomists for standard genome sequencing and annotation.</title>
        <authorList>
            <consortium name="The Broad Institute Genomics Platform"/>
            <consortium name="The Broad Institute Genome Sequencing Center for Infectious Disease"/>
            <person name="Wu L."/>
            <person name="Ma J."/>
        </authorList>
    </citation>
    <scope>NUCLEOTIDE SEQUENCE [LARGE SCALE GENOMIC DNA]</scope>
    <source>
        <strain evidence="3 4">JCM 14942</strain>
    </source>
</reference>
<dbReference type="PROSITE" id="PS50921">
    <property type="entry name" value="ANTAR"/>
    <property type="match status" value="1"/>
</dbReference>
<sequence length="118" mass="12726">MGPGSVPSAPSARSGTCARHSLQERAVRQSGLTPNKLQTALNSRILVEQAKGVLLASAGIDVGQAFKLMRDYSRRNQSTRQDRCPKRRQSGPDRRSAPPPLTPRIGRDGPAEVDPASR</sequence>
<feature type="compositionally biased region" description="Basic and acidic residues" evidence="1">
    <location>
        <begin position="72"/>
        <end position="96"/>
    </location>
</feature>
<dbReference type="EMBL" id="BAAAOR010000048">
    <property type="protein sequence ID" value="GAA1547945.1"/>
    <property type="molecule type" value="Genomic_DNA"/>
</dbReference>
<protein>
    <recommendedName>
        <fullName evidence="2">ANTAR domain-containing protein</fullName>
    </recommendedName>
</protein>
<dbReference type="Proteomes" id="UP001500842">
    <property type="component" value="Unassembled WGS sequence"/>
</dbReference>
<evidence type="ECO:0000259" key="2">
    <source>
        <dbReference type="PROSITE" id="PS50921"/>
    </source>
</evidence>
<feature type="region of interest" description="Disordered" evidence="1">
    <location>
        <begin position="1"/>
        <end position="31"/>
    </location>
</feature>
<evidence type="ECO:0000313" key="3">
    <source>
        <dbReference type="EMBL" id="GAA1547945.1"/>
    </source>
</evidence>
<dbReference type="Gene3D" id="1.10.10.10">
    <property type="entry name" value="Winged helix-like DNA-binding domain superfamily/Winged helix DNA-binding domain"/>
    <property type="match status" value="1"/>
</dbReference>
<keyword evidence="4" id="KW-1185">Reference proteome</keyword>
<feature type="compositionally biased region" description="Basic and acidic residues" evidence="1">
    <location>
        <begin position="105"/>
        <end position="118"/>
    </location>
</feature>
<proteinExistence type="predicted"/>
<feature type="region of interest" description="Disordered" evidence="1">
    <location>
        <begin position="72"/>
        <end position="118"/>
    </location>
</feature>
<accession>A0ABN2BUN2</accession>
<dbReference type="InterPro" id="IPR005561">
    <property type="entry name" value="ANTAR"/>
</dbReference>
<dbReference type="InterPro" id="IPR036388">
    <property type="entry name" value="WH-like_DNA-bd_sf"/>
</dbReference>
<evidence type="ECO:0000313" key="4">
    <source>
        <dbReference type="Proteomes" id="UP001500842"/>
    </source>
</evidence>
<name>A0ABN2BUN2_9ACTN</name>
<evidence type="ECO:0000256" key="1">
    <source>
        <dbReference type="SAM" id="MobiDB-lite"/>
    </source>
</evidence>
<dbReference type="SMART" id="SM01012">
    <property type="entry name" value="ANTAR"/>
    <property type="match status" value="1"/>
</dbReference>
<feature type="domain" description="ANTAR" evidence="2">
    <location>
        <begin position="27"/>
        <end position="88"/>
    </location>
</feature>
<comment type="caution">
    <text evidence="3">The sequence shown here is derived from an EMBL/GenBank/DDBJ whole genome shotgun (WGS) entry which is preliminary data.</text>
</comment>